<evidence type="ECO:0000256" key="9">
    <source>
        <dbReference type="ARBA" id="ARBA00030455"/>
    </source>
</evidence>
<evidence type="ECO:0000256" key="10">
    <source>
        <dbReference type="ARBA" id="ARBA00048126"/>
    </source>
</evidence>
<dbReference type="SUPFAM" id="SSF52283">
    <property type="entry name" value="Formate/glycerate dehydrogenase catalytic domain-like"/>
    <property type="match status" value="1"/>
</dbReference>
<evidence type="ECO:0000256" key="1">
    <source>
        <dbReference type="ARBA" id="ARBA00003800"/>
    </source>
</evidence>
<evidence type="ECO:0000256" key="3">
    <source>
        <dbReference type="ARBA" id="ARBA00005854"/>
    </source>
</evidence>
<gene>
    <name evidence="14" type="primary">serA</name>
    <name evidence="14" type="ORF">FRZ67_22950</name>
</gene>
<dbReference type="Pfam" id="PF00389">
    <property type="entry name" value="2-Hacid_dh"/>
    <property type="match status" value="1"/>
</dbReference>
<reference evidence="14 15" key="1">
    <citation type="journal article" date="2016" name="Int. J. Syst. Evol. Microbiol.">
        <title>Panacibacter ginsenosidivorans gen. nov., sp. nov., with ginsenoside converting activity isolated from soil of a ginseng field.</title>
        <authorList>
            <person name="Siddiqi M.Z."/>
            <person name="Muhammad Shafi S."/>
            <person name="Choi K.D."/>
            <person name="Im W.T."/>
        </authorList>
    </citation>
    <scope>NUCLEOTIDE SEQUENCE [LARGE SCALE GENOMIC DNA]</scope>
    <source>
        <strain evidence="14 15">Gsoil1550</strain>
    </source>
</reference>
<keyword evidence="15" id="KW-1185">Reference proteome</keyword>
<comment type="pathway">
    <text evidence="2">Amino-acid biosynthesis; L-serine biosynthesis; L-serine from 3-phospho-D-glycerate: step 1/3.</text>
</comment>
<evidence type="ECO:0000256" key="7">
    <source>
        <dbReference type="ARBA" id="ARBA00023002"/>
    </source>
</evidence>
<dbReference type="Gene3D" id="3.40.50.720">
    <property type="entry name" value="NAD(P)-binding Rossmann-like Domain"/>
    <property type="match status" value="2"/>
</dbReference>
<comment type="catalytic activity">
    <reaction evidence="10">
        <text>(R)-2-hydroxyglutarate + NAD(+) = 2-oxoglutarate + NADH + H(+)</text>
        <dbReference type="Rhea" id="RHEA:49612"/>
        <dbReference type="ChEBI" id="CHEBI:15378"/>
        <dbReference type="ChEBI" id="CHEBI:15801"/>
        <dbReference type="ChEBI" id="CHEBI:16810"/>
        <dbReference type="ChEBI" id="CHEBI:57540"/>
        <dbReference type="ChEBI" id="CHEBI:57945"/>
        <dbReference type="EC" id="1.1.1.399"/>
    </reaction>
</comment>
<evidence type="ECO:0000313" key="14">
    <source>
        <dbReference type="EMBL" id="QEC70018.1"/>
    </source>
</evidence>
<dbReference type="UniPathway" id="UPA00135">
    <property type="reaction ID" value="UER00196"/>
</dbReference>
<dbReference type="PROSITE" id="PS00671">
    <property type="entry name" value="D_2_HYDROXYACID_DH_3"/>
    <property type="match status" value="1"/>
</dbReference>
<dbReference type="PROSITE" id="PS51671">
    <property type="entry name" value="ACT"/>
    <property type="match status" value="1"/>
</dbReference>
<dbReference type="EMBL" id="CP042435">
    <property type="protein sequence ID" value="QEC70018.1"/>
    <property type="molecule type" value="Genomic_DNA"/>
</dbReference>
<feature type="domain" description="ACT" evidence="13">
    <location>
        <begin position="341"/>
        <end position="410"/>
    </location>
</feature>
<dbReference type="InterPro" id="IPR029753">
    <property type="entry name" value="D-isomer_DH_CS"/>
</dbReference>
<dbReference type="CDD" id="cd04901">
    <property type="entry name" value="ACT_3PGDH"/>
    <property type="match status" value="1"/>
</dbReference>
<name>A0A5B8VIA5_9BACT</name>
<evidence type="ECO:0000259" key="13">
    <source>
        <dbReference type="PROSITE" id="PS51671"/>
    </source>
</evidence>
<keyword evidence="8" id="KW-0520">NAD</keyword>
<dbReference type="InterPro" id="IPR036291">
    <property type="entry name" value="NAD(P)-bd_dom_sf"/>
</dbReference>
<dbReference type="SUPFAM" id="SSF51735">
    <property type="entry name" value="NAD(P)-binding Rossmann-fold domains"/>
    <property type="match status" value="1"/>
</dbReference>
<evidence type="ECO:0000256" key="5">
    <source>
        <dbReference type="ARBA" id="ARBA00013143"/>
    </source>
</evidence>
<dbReference type="RefSeq" id="WP_147192894.1">
    <property type="nucleotide sequence ID" value="NZ_CP042435.1"/>
</dbReference>
<dbReference type="InterPro" id="IPR045865">
    <property type="entry name" value="ACT-like_dom_sf"/>
</dbReference>
<evidence type="ECO:0000313" key="15">
    <source>
        <dbReference type="Proteomes" id="UP000321533"/>
    </source>
</evidence>
<dbReference type="PANTHER" id="PTHR43761">
    <property type="entry name" value="D-ISOMER SPECIFIC 2-HYDROXYACID DEHYDROGENASE FAMILY PROTEIN (AFU_ORTHOLOGUE AFUA_1G13630)"/>
    <property type="match status" value="1"/>
</dbReference>
<sequence>MSQLTSYPKEKIKILFLENISDKAVQHFKQNGYTNVKKIGGALSEEELIKEVKDVHLLGIRSKTQITEKVLEAATKLQAIGCFCIGVNQVNLKAATKKGIVVFNAPYSNTRSVAELVIGLSIMLIRRIPDKNKAAHEGLWNKEAKGSFELRGKTLGLVGYGNIGSQVSVLAEALGMKVLFYDVETKLPLGNAASCRSLKELLNAADIVSLHVPETAQTKNLINKGNIKHFKKGAILINYARGEVVDLAILAKALKEGELGGAAIDVFPWEPEKNGDKFETPLQGLSNVILTPHIGGSTEEAQQNIGDDVSAKLFNYLEKGITYGSHTVPAISLPPVEGAHRILHIHKNVPGVLSAINTELASHHINIVGQYLQTNNEIGYVVLDVDKKLSKQALELLRDVKETIKVRILY</sequence>
<dbReference type="PANTHER" id="PTHR43761:SF1">
    <property type="entry name" value="D-ISOMER SPECIFIC 2-HYDROXYACID DEHYDROGENASE CATALYTIC DOMAIN-CONTAINING PROTEIN-RELATED"/>
    <property type="match status" value="1"/>
</dbReference>
<accession>A0A5B8VIA5</accession>
<dbReference type="Proteomes" id="UP000321533">
    <property type="component" value="Chromosome"/>
</dbReference>
<dbReference type="AlphaFoldDB" id="A0A5B8VIA5"/>
<dbReference type="InterPro" id="IPR006139">
    <property type="entry name" value="D-isomer_2_OHA_DH_cat_dom"/>
</dbReference>
<keyword evidence="7 12" id="KW-0560">Oxidoreductase</keyword>
<comment type="catalytic activity">
    <reaction evidence="11">
        <text>(2R)-3-phosphoglycerate + NAD(+) = 3-phosphooxypyruvate + NADH + H(+)</text>
        <dbReference type="Rhea" id="RHEA:12641"/>
        <dbReference type="ChEBI" id="CHEBI:15378"/>
        <dbReference type="ChEBI" id="CHEBI:18110"/>
        <dbReference type="ChEBI" id="CHEBI:57540"/>
        <dbReference type="ChEBI" id="CHEBI:57945"/>
        <dbReference type="ChEBI" id="CHEBI:58272"/>
        <dbReference type="EC" id="1.1.1.95"/>
    </reaction>
</comment>
<dbReference type="EC" id="1.1.1.399" evidence="4"/>
<dbReference type="SUPFAM" id="SSF55021">
    <property type="entry name" value="ACT-like"/>
    <property type="match status" value="1"/>
</dbReference>
<evidence type="ECO:0000256" key="2">
    <source>
        <dbReference type="ARBA" id="ARBA00005216"/>
    </source>
</evidence>
<dbReference type="CDD" id="cd12176">
    <property type="entry name" value="PGDH_3"/>
    <property type="match status" value="1"/>
</dbReference>
<proteinExistence type="inferred from homology"/>
<comment type="function">
    <text evidence="1">Catalyzes the reversible oxidation of 3-phospho-D-glycerate to 3-phosphonooxypyruvate, the first step of the phosphorylated L-serine biosynthesis pathway. Also catalyzes the reversible oxidation of 2-hydroxyglutarate to 2-oxoglutarate.</text>
</comment>
<dbReference type="GO" id="GO:0051287">
    <property type="term" value="F:NAD binding"/>
    <property type="evidence" value="ECO:0007669"/>
    <property type="project" value="InterPro"/>
</dbReference>
<dbReference type="Pfam" id="PF22629">
    <property type="entry name" value="ACT_AHAS_ss"/>
    <property type="match status" value="1"/>
</dbReference>
<evidence type="ECO:0000256" key="6">
    <source>
        <dbReference type="ARBA" id="ARBA00021582"/>
    </source>
</evidence>
<dbReference type="InterPro" id="IPR050418">
    <property type="entry name" value="D-iso_2-hydroxyacid_DH_PdxB"/>
</dbReference>
<dbReference type="InterPro" id="IPR006140">
    <property type="entry name" value="D-isomer_DH_NAD-bd"/>
</dbReference>
<dbReference type="Gene3D" id="3.30.70.260">
    <property type="match status" value="1"/>
</dbReference>
<evidence type="ECO:0000256" key="8">
    <source>
        <dbReference type="ARBA" id="ARBA00023027"/>
    </source>
</evidence>
<dbReference type="OrthoDB" id="9777288at2"/>
<dbReference type="InterPro" id="IPR054480">
    <property type="entry name" value="AHAS_small-like_ACT"/>
</dbReference>
<dbReference type="FunFam" id="3.40.50.720:FF:000041">
    <property type="entry name" value="D-3-phosphoglycerate dehydrogenase"/>
    <property type="match status" value="1"/>
</dbReference>
<protein>
    <recommendedName>
        <fullName evidence="6">D-3-phosphoglycerate dehydrogenase</fullName>
        <ecNumber evidence="4">1.1.1.399</ecNumber>
        <ecNumber evidence="5">1.1.1.95</ecNumber>
    </recommendedName>
    <alternativeName>
        <fullName evidence="9">2-oxoglutarate reductase</fullName>
    </alternativeName>
</protein>
<evidence type="ECO:0000256" key="4">
    <source>
        <dbReference type="ARBA" id="ARBA00013001"/>
    </source>
</evidence>
<dbReference type="InterPro" id="IPR002912">
    <property type="entry name" value="ACT_dom"/>
</dbReference>
<dbReference type="GO" id="GO:0047545">
    <property type="term" value="F:(S)-2-hydroxyglutarate dehydrogenase activity"/>
    <property type="evidence" value="ECO:0007669"/>
    <property type="project" value="UniProtKB-ARBA"/>
</dbReference>
<evidence type="ECO:0000256" key="12">
    <source>
        <dbReference type="RuleBase" id="RU003719"/>
    </source>
</evidence>
<dbReference type="EC" id="1.1.1.95" evidence="5"/>
<dbReference type="Pfam" id="PF02826">
    <property type="entry name" value="2-Hacid_dh_C"/>
    <property type="match status" value="1"/>
</dbReference>
<dbReference type="GO" id="GO:0006564">
    <property type="term" value="P:L-serine biosynthetic process"/>
    <property type="evidence" value="ECO:0007669"/>
    <property type="project" value="UniProtKB-ARBA"/>
</dbReference>
<organism evidence="14 15">
    <name type="scientific">Panacibacter ginsenosidivorans</name>
    <dbReference type="NCBI Taxonomy" id="1813871"/>
    <lineage>
        <taxon>Bacteria</taxon>
        <taxon>Pseudomonadati</taxon>
        <taxon>Bacteroidota</taxon>
        <taxon>Chitinophagia</taxon>
        <taxon>Chitinophagales</taxon>
        <taxon>Chitinophagaceae</taxon>
        <taxon>Panacibacter</taxon>
    </lineage>
</organism>
<dbReference type="GO" id="GO:0004617">
    <property type="term" value="F:phosphoglycerate dehydrogenase activity"/>
    <property type="evidence" value="ECO:0007669"/>
    <property type="project" value="UniProtKB-EC"/>
</dbReference>
<dbReference type="NCBIfam" id="NF008759">
    <property type="entry name" value="PRK11790.1"/>
    <property type="match status" value="1"/>
</dbReference>
<comment type="similarity">
    <text evidence="3 12">Belongs to the D-isomer specific 2-hydroxyacid dehydrogenase family.</text>
</comment>
<dbReference type="PROSITE" id="PS00670">
    <property type="entry name" value="D_2_HYDROXYACID_DH_2"/>
    <property type="match status" value="1"/>
</dbReference>
<evidence type="ECO:0000256" key="11">
    <source>
        <dbReference type="ARBA" id="ARBA00048731"/>
    </source>
</evidence>
<dbReference type="KEGG" id="pgin:FRZ67_22950"/>